<evidence type="ECO:0000259" key="4">
    <source>
        <dbReference type="PROSITE" id="PS51123"/>
    </source>
</evidence>
<dbReference type="AlphaFoldDB" id="A0A0U1PYU1"/>
<keyword evidence="2 3" id="KW-0472">Membrane</keyword>
<accession>A0A0U1PYU1</accession>
<dbReference type="PANTHER" id="PTHR30329:SF17">
    <property type="entry name" value="LIPOPROTEIN YFIB-RELATED"/>
    <property type="match status" value="1"/>
</dbReference>
<name>A0A0U1PYU1_9BURK</name>
<proteinExistence type="predicted"/>
<dbReference type="InterPro" id="IPR050330">
    <property type="entry name" value="Bact_OuterMem_StrucFunc"/>
</dbReference>
<evidence type="ECO:0000313" key="5">
    <source>
        <dbReference type="EMBL" id="KKW67637.1"/>
    </source>
</evidence>
<comment type="caution">
    <text evidence="5">The sequence shown here is derived from an EMBL/GenBank/DDBJ whole genome shotgun (WGS) entry which is preliminary data.</text>
</comment>
<organism evidence="5 6">
    <name type="scientific">Lampropedia cohaerens</name>
    <dbReference type="NCBI Taxonomy" id="1610491"/>
    <lineage>
        <taxon>Bacteria</taxon>
        <taxon>Pseudomonadati</taxon>
        <taxon>Pseudomonadota</taxon>
        <taxon>Betaproteobacteria</taxon>
        <taxon>Burkholderiales</taxon>
        <taxon>Comamonadaceae</taxon>
        <taxon>Lampropedia</taxon>
    </lineage>
</organism>
<dbReference type="Pfam" id="PF00691">
    <property type="entry name" value="OmpA"/>
    <property type="match status" value="1"/>
</dbReference>
<dbReference type="Proteomes" id="UP000050580">
    <property type="component" value="Unassembled WGS sequence"/>
</dbReference>
<dbReference type="CDD" id="cd07185">
    <property type="entry name" value="OmpA_C-like"/>
    <property type="match status" value="1"/>
</dbReference>
<reference evidence="5 6" key="1">
    <citation type="submission" date="2015-05" db="EMBL/GenBank/DDBJ databases">
        <title>Draft genome sequence of Lampropedia sp. CT6, isolated from the microbial mat of a hot water spring, located at Manikaran, India.</title>
        <authorList>
            <person name="Tripathi C."/>
            <person name="Rani P."/>
            <person name="Mahato N.K."/>
            <person name="Lal R."/>
        </authorList>
    </citation>
    <scope>NUCLEOTIDE SEQUENCE [LARGE SCALE GENOMIC DNA]</scope>
    <source>
        <strain evidence="5 6">CT6</strain>
    </source>
</reference>
<comment type="subcellular location">
    <subcellularLocation>
        <location evidence="1">Cell outer membrane</location>
    </subcellularLocation>
</comment>
<evidence type="ECO:0000256" key="2">
    <source>
        <dbReference type="ARBA" id="ARBA00023136"/>
    </source>
</evidence>
<dbReference type="Gene3D" id="3.30.1330.60">
    <property type="entry name" value="OmpA-like domain"/>
    <property type="match status" value="1"/>
</dbReference>
<dbReference type="PROSITE" id="PS51257">
    <property type="entry name" value="PROKAR_LIPOPROTEIN"/>
    <property type="match status" value="1"/>
</dbReference>
<dbReference type="InterPro" id="IPR036737">
    <property type="entry name" value="OmpA-like_sf"/>
</dbReference>
<dbReference type="OrthoDB" id="345640at2"/>
<evidence type="ECO:0000256" key="3">
    <source>
        <dbReference type="PROSITE-ProRule" id="PRU00473"/>
    </source>
</evidence>
<dbReference type="InterPro" id="IPR006665">
    <property type="entry name" value="OmpA-like"/>
</dbReference>
<dbReference type="GO" id="GO:0009279">
    <property type="term" value="C:cell outer membrane"/>
    <property type="evidence" value="ECO:0007669"/>
    <property type="project" value="UniProtKB-SubCell"/>
</dbReference>
<dbReference type="PANTHER" id="PTHR30329">
    <property type="entry name" value="STATOR ELEMENT OF FLAGELLAR MOTOR COMPLEX"/>
    <property type="match status" value="1"/>
</dbReference>
<dbReference type="STRING" id="1610491.AAV94_09545"/>
<evidence type="ECO:0000256" key="1">
    <source>
        <dbReference type="ARBA" id="ARBA00004442"/>
    </source>
</evidence>
<dbReference type="PRINTS" id="PR01021">
    <property type="entry name" value="OMPADOMAIN"/>
</dbReference>
<gene>
    <name evidence="5" type="ORF">AAV94_09545</name>
</gene>
<feature type="domain" description="OmpA-like" evidence="4">
    <location>
        <begin position="56"/>
        <end position="173"/>
    </location>
</feature>
<dbReference type="InterPro" id="IPR006664">
    <property type="entry name" value="OMP_bac"/>
</dbReference>
<sequence length="173" mass="18716">MQVHWIRRIVHGFWLLVLAAGLAACQSVPEPVLRAGLTPEQVQALEHEGFAFTEDESAMTLDLSGRMMFELDSFAIPPDTQAVIDRITDALLAIGITAVRLDGHTDNLGDPAYNLRLSELRAQAVARAMAARGFDSARIEIRALGDTRPIASNATEEGRAANRRVSLVVSGAL</sequence>
<keyword evidence="6" id="KW-1185">Reference proteome</keyword>
<dbReference type="EMBL" id="LBNQ01000026">
    <property type="protein sequence ID" value="KKW67637.1"/>
    <property type="molecule type" value="Genomic_DNA"/>
</dbReference>
<dbReference type="RefSeq" id="WP_046742107.1">
    <property type="nucleotide sequence ID" value="NZ_LBNQ01000026.1"/>
</dbReference>
<dbReference type="SUPFAM" id="SSF103088">
    <property type="entry name" value="OmpA-like"/>
    <property type="match status" value="1"/>
</dbReference>
<evidence type="ECO:0000313" key="6">
    <source>
        <dbReference type="Proteomes" id="UP000050580"/>
    </source>
</evidence>
<dbReference type="PROSITE" id="PS51123">
    <property type="entry name" value="OMPA_2"/>
    <property type="match status" value="1"/>
</dbReference>
<protein>
    <recommendedName>
        <fullName evidence="4">OmpA-like domain-containing protein</fullName>
    </recommendedName>
</protein>